<dbReference type="CDD" id="cd23992">
    <property type="entry name" value="PBP_GOBP"/>
    <property type="match status" value="1"/>
</dbReference>
<accession>A0A4E0S3X3</accession>
<dbReference type="Gene3D" id="1.10.238.20">
    <property type="entry name" value="Pheromone/general odorant binding protein domain"/>
    <property type="match status" value="1"/>
</dbReference>
<organism evidence="6 7">
    <name type="scientific">Diachasma alloeum</name>
    <dbReference type="NCBI Taxonomy" id="454923"/>
    <lineage>
        <taxon>Eukaryota</taxon>
        <taxon>Metazoa</taxon>
        <taxon>Ecdysozoa</taxon>
        <taxon>Arthropoda</taxon>
        <taxon>Hexapoda</taxon>
        <taxon>Insecta</taxon>
        <taxon>Pterygota</taxon>
        <taxon>Neoptera</taxon>
        <taxon>Endopterygota</taxon>
        <taxon>Hymenoptera</taxon>
        <taxon>Apocrita</taxon>
        <taxon>Ichneumonoidea</taxon>
        <taxon>Braconidae</taxon>
        <taxon>Opiinae</taxon>
        <taxon>Diachasma</taxon>
    </lineage>
</organism>
<evidence type="ECO:0000256" key="3">
    <source>
        <dbReference type="ARBA" id="ARBA00022525"/>
    </source>
</evidence>
<dbReference type="EMBL" id="ML160467">
    <property type="protein sequence ID" value="THK33255.1"/>
    <property type="molecule type" value="Genomic_DNA"/>
</dbReference>
<dbReference type="PANTHER" id="PTHR11857">
    <property type="entry name" value="ODORANT BINDING PROTEIN-RELATED"/>
    <property type="match status" value="1"/>
</dbReference>
<dbReference type="AlphaFoldDB" id="A0A4E0S3X3"/>
<feature type="chain" id="PRO_5020025820" evidence="5">
    <location>
        <begin position="21"/>
        <end position="135"/>
    </location>
</feature>
<evidence type="ECO:0000256" key="1">
    <source>
        <dbReference type="ARBA" id="ARBA00004613"/>
    </source>
</evidence>
<dbReference type="KEGG" id="dam:107046877"/>
<feature type="signal peptide" evidence="5">
    <location>
        <begin position="1"/>
        <end position="20"/>
    </location>
</feature>
<keyword evidence="3" id="KW-0964">Secreted</keyword>
<dbReference type="CTD" id="100328592"/>
<dbReference type="SUPFAM" id="SSF47565">
    <property type="entry name" value="Insect pheromone/odorant-binding proteins"/>
    <property type="match status" value="1"/>
</dbReference>
<dbReference type="Pfam" id="PF01395">
    <property type="entry name" value="PBP_GOBP"/>
    <property type="match status" value="1"/>
</dbReference>
<dbReference type="GeneID" id="107046877"/>
<comment type="subcellular location">
    <subcellularLocation>
        <location evidence="1">Secreted</location>
    </subcellularLocation>
</comment>
<protein>
    <submittedName>
        <fullName evidence="6">Odorant binding protein 8</fullName>
    </submittedName>
</protein>
<dbReference type="OrthoDB" id="7665616at2759"/>
<name>A0A4E0S3X3_9HYME</name>
<dbReference type="PANTHER" id="PTHR11857:SF43">
    <property type="entry name" value="GEO07291P1-RELATED"/>
    <property type="match status" value="1"/>
</dbReference>
<evidence type="ECO:0000256" key="5">
    <source>
        <dbReference type="SAM" id="SignalP"/>
    </source>
</evidence>
<comment type="similarity">
    <text evidence="2">Belongs to the PBP/GOBP family.</text>
</comment>
<gene>
    <name evidence="6" type="primary">Obp8</name>
    <name evidence="6" type="ORF">DALL_DALL000464</name>
</gene>
<dbReference type="GO" id="GO:0005549">
    <property type="term" value="F:odorant binding"/>
    <property type="evidence" value="ECO:0007669"/>
    <property type="project" value="InterPro"/>
</dbReference>
<keyword evidence="4 5" id="KW-0732">Signal</keyword>
<dbReference type="FunFam" id="1.10.238.20:FF:000001">
    <property type="entry name" value="General odorant-binding protein lush"/>
    <property type="match status" value="1"/>
</dbReference>
<dbReference type="GO" id="GO:0005615">
    <property type="term" value="C:extracellular space"/>
    <property type="evidence" value="ECO:0007669"/>
    <property type="project" value="TreeGrafter"/>
</dbReference>
<dbReference type="SMART" id="SM00708">
    <property type="entry name" value="PhBP"/>
    <property type="match status" value="1"/>
</dbReference>
<reference evidence="6" key="1">
    <citation type="submission" date="2019-02" db="EMBL/GenBank/DDBJ databases">
        <title>Genome of the parasitoid wasp Diachasma alloeum, an emerging model for ecological speciation and transitions to asexual reproduction.</title>
        <authorList>
            <person name="Robertson H.M."/>
            <person name="Walden K.K."/>
            <person name="Tvedte E.S."/>
            <person name="Hood G.R."/>
            <person name="Feder J.L."/>
            <person name="Forbes A.A."/>
            <person name="Logsdon J.M."/>
            <person name="Mcelroy K.E."/>
        </authorList>
    </citation>
    <scope>NUCLEOTIDE SEQUENCE [LARGE SCALE GENOMIC DNA]</scope>
    <source>
        <strain evidence="6">Michigan</strain>
    </source>
</reference>
<evidence type="ECO:0000313" key="7">
    <source>
        <dbReference type="Proteomes" id="UP000297026"/>
    </source>
</evidence>
<keyword evidence="7" id="KW-1185">Reference proteome</keyword>
<proteinExistence type="inferred from homology"/>
<dbReference type="GO" id="GO:0007608">
    <property type="term" value="P:sensory perception of smell"/>
    <property type="evidence" value="ECO:0007669"/>
    <property type="project" value="TreeGrafter"/>
</dbReference>
<dbReference type="InterPro" id="IPR036728">
    <property type="entry name" value="PBP_GOBP_sf"/>
</dbReference>
<evidence type="ECO:0000256" key="2">
    <source>
        <dbReference type="ARBA" id="ARBA00008098"/>
    </source>
</evidence>
<evidence type="ECO:0000256" key="4">
    <source>
        <dbReference type="ARBA" id="ARBA00022729"/>
    </source>
</evidence>
<dbReference type="InterPro" id="IPR006170">
    <property type="entry name" value="PBP/GOBP"/>
</dbReference>
<sequence length="135" mass="14371">MNTSATVLVFCALAVTLVLGHHPKPMFAAAAEKCIEKTGVDLDALKTLHETGGVNADEKLKCFGACIMKGLGVMAEDGTVDVEAAKELVPSDVPDRDKIVAVIEACHHEKGANECETAHAIGMCMHKNHMNDMQN</sequence>
<dbReference type="Proteomes" id="UP000297026">
    <property type="component" value="Unassembled WGS sequence"/>
</dbReference>
<evidence type="ECO:0000313" key="6">
    <source>
        <dbReference type="EMBL" id="THK33255.1"/>
    </source>
</evidence>